<dbReference type="STRING" id="937218.SAMN06297251_10773"/>
<dbReference type="PANTHER" id="PTHR47623:SF1">
    <property type="entry name" value="OS09G0287300 PROTEIN"/>
    <property type="match status" value="1"/>
</dbReference>
<dbReference type="SMART" id="SM00855">
    <property type="entry name" value="PGAM"/>
    <property type="match status" value="1"/>
</dbReference>
<gene>
    <name evidence="2" type="ORF">SAMN06297251_10773</name>
</gene>
<proteinExistence type="predicted"/>
<dbReference type="Pfam" id="PF00300">
    <property type="entry name" value="His_Phos_1"/>
    <property type="match status" value="1"/>
</dbReference>
<accession>A0A1W2BQX1</accession>
<reference evidence="2 3" key="1">
    <citation type="submission" date="2017-04" db="EMBL/GenBank/DDBJ databases">
        <authorList>
            <person name="Afonso C.L."/>
            <person name="Miller P.J."/>
            <person name="Scott M.A."/>
            <person name="Spackman E."/>
            <person name="Goraichik I."/>
            <person name="Dimitrov K.M."/>
            <person name="Suarez D.L."/>
            <person name="Swayne D.E."/>
        </authorList>
    </citation>
    <scope>NUCLEOTIDE SEQUENCE [LARGE SCALE GENOMIC DNA]</scope>
    <source>
        <strain evidence="2 3">CGMCC 1.10972</strain>
    </source>
</reference>
<dbReference type="InterPro" id="IPR013078">
    <property type="entry name" value="His_Pase_superF_clade-1"/>
</dbReference>
<organism evidence="2 3">
    <name type="scientific">Fulvimarina manganoxydans</name>
    <dbReference type="NCBI Taxonomy" id="937218"/>
    <lineage>
        <taxon>Bacteria</taxon>
        <taxon>Pseudomonadati</taxon>
        <taxon>Pseudomonadota</taxon>
        <taxon>Alphaproteobacteria</taxon>
        <taxon>Hyphomicrobiales</taxon>
        <taxon>Aurantimonadaceae</taxon>
        <taxon>Fulvimarina</taxon>
    </lineage>
</organism>
<keyword evidence="3" id="KW-1185">Reference proteome</keyword>
<dbReference type="SUPFAM" id="SSF53254">
    <property type="entry name" value="Phosphoglycerate mutase-like"/>
    <property type="match status" value="1"/>
</dbReference>
<dbReference type="Gene3D" id="3.40.50.1240">
    <property type="entry name" value="Phosphoglycerate mutase-like"/>
    <property type="match status" value="1"/>
</dbReference>
<feature type="binding site" evidence="1">
    <location>
        <position position="111"/>
    </location>
    <ligand>
        <name>substrate</name>
    </ligand>
</feature>
<dbReference type="OrthoDB" id="9810154at2"/>
<evidence type="ECO:0000256" key="1">
    <source>
        <dbReference type="PIRSR" id="PIRSR613078-2"/>
    </source>
</evidence>
<dbReference type="AlphaFoldDB" id="A0A1W2BQX1"/>
<evidence type="ECO:0000313" key="3">
    <source>
        <dbReference type="Proteomes" id="UP000192656"/>
    </source>
</evidence>
<dbReference type="InterPro" id="IPR029033">
    <property type="entry name" value="His_PPase_superfam"/>
</dbReference>
<dbReference type="CDD" id="cd07067">
    <property type="entry name" value="HP_PGM_like"/>
    <property type="match status" value="1"/>
</dbReference>
<dbReference type="EMBL" id="FWXR01000007">
    <property type="protein sequence ID" value="SMC75340.1"/>
    <property type="molecule type" value="Genomic_DNA"/>
</dbReference>
<evidence type="ECO:0000313" key="2">
    <source>
        <dbReference type="EMBL" id="SMC75340.1"/>
    </source>
</evidence>
<name>A0A1W2BQX1_9HYPH</name>
<sequence length="221" mass="24263">MAAQALSKFGTEIAWTSTRIVPPFGRSPQRKPNRLSDCSIGRFGLLALSMDVAPYRLFVLRHAHSSWALPGQRDHHRPLDERGKDDAEQLGRVLASECLSLDIAFSSTATRARSTLDLVAPGFQSIGKTEWLDELYAQGSDAYLSAIKSAPEAHTVLIVGHNPMIEEFTMSAVREDQEAIDRLRAGMPTCAFAEITCDNGPADIEAGKGRLMRLLLPREMA</sequence>
<dbReference type="Proteomes" id="UP000192656">
    <property type="component" value="Unassembled WGS sequence"/>
</dbReference>
<protein>
    <submittedName>
        <fullName evidence="2">Phosphohistidine phosphatase</fullName>
    </submittedName>
</protein>
<dbReference type="PANTHER" id="PTHR47623">
    <property type="entry name" value="OS09G0287300 PROTEIN"/>
    <property type="match status" value="1"/>
</dbReference>